<dbReference type="EMBL" id="GHES01019677">
    <property type="protein sequence ID" value="MPA50236.1"/>
    <property type="molecule type" value="Transcribed_RNA"/>
</dbReference>
<proteinExistence type="predicted"/>
<sequence length="148" mass="16340">MSFAQHRHVLSQGSATQPSLIKVWYCTHCNETTQCWTDEIAQQKYDTIVLMQSEPTLEGSNPLTDDEIFERVMDMRSGYALGLGHGVVPPSFRSVSHMSCEARVHKADLWAVASAAQAEQAAREAAEMRVQGEQAARDVAAARVAFTE</sequence>
<accession>A0A5B7A3F1</accession>
<gene>
    <name evidence="1" type="ORF">Din_019677</name>
</gene>
<name>A0A5B7A3F1_DAVIN</name>
<evidence type="ECO:0000313" key="1">
    <source>
        <dbReference type="EMBL" id="MPA50236.1"/>
    </source>
</evidence>
<dbReference type="AlphaFoldDB" id="A0A5B7A3F1"/>
<organism evidence="1">
    <name type="scientific">Davidia involucrata</name>
    <name type="common">Dove tree</name>
    <dbReference type="NCBI Taxonomy" id="16924"/>
    <lineage>
        <taxon>Eukaryota</taxon>
        <taxon>Viridiplantae</taxon>
        <taxon>Streptophyta</taxon>
        <taxon>Embryophyta</taxon>
        <taxon>Tracheophyta</taxon>
        <taxon>Spermatophyta</taxon>
        <taxon>Magnoliopsida</taxon>
        <taxon>eudicotyledons</taxon>
        <taxon>Gunneridae</taxon>
        <taxon>Pentapetalae</taxon>
        <taxon>asterids</taxon>
        <taxon>Cornales</taxon>
        <taxon>Nyssaceae</taxon>
        <taxon>Davidia</taxon>
    </lineage>
</organism>
<protein>
    <submittedName>
        <fullName evidence="1">Uncharacterized protein</fullName>
    </submittedName>
</protein>
<reference evidence="1" key="1">
    <citation type="submission" date="2019-08" db="EMBL/GenBank/DDBJ databases">
        <title>Reference gene set and small RNA set construction with multiple tissues from Davidia involucrata Baill.</title>
        <authorList>
            <person name="Yang H."/>
            <person name="Zhou C."/>
            <person name="Li G."/>
            <person name="Wang J."/>
            <person name="Gao P."/>
            <person name="Wang M."/>
            <person name="Wang R."/>
            <person name="Zhao Y."/>
        </authorList>
    </citation>
    <scope>NUCLEOTIDE SEQUENCE</scope>
    <source>
        <tissue evidence="1">Mixed with DoveR01_LX</tissue>
    </source>
</reference>